<protein>
    <recommendedName>
        <fullName evidence="3">LigA protein</fullName>
    </recommendedName>
</protein>
<evidence type="ECO:0000313" key="2">
    <source>
        <dbReference type="Proteomes" id="UP001596413"/>
    </source>
</evidence>
<dbReference type="EMBL" id="JBHSZO010000043">
    <property type="protein sequence ID" value="MFC7220870.1"/>
    <property type="molecule type" value="Genomic_DNA"/>
</dbReference>
<proteinExistence type="predicted"/>
<keyword evidence="2" id="KW-1185">Reference proteome</keyword>
<comment type="caution">
    <text evidence="1">The sequence shown here is derived from an EMBL/GenBank/DDBJ whole genome shotgun (WGS) entry which is preliminary data.</text>
</comment>
<gene>
    <name evidence="1" type="ORF">ACFQLX_22315</name>
</gene>
<name>A0ABW2GJC0_9ACTN</name>
<accession>A0ABW2GJC0</accession>
<sequence length="681" mass="74556">MPSPTVPVAIQQADVVANTVENLHIEKRTRDVLDGVNLDRNDIRQQPFVRDAEWSYAWNKVVNPATSRLDQRVLLVVAPSSYGSTTFALQLLARHTGTHIDLVKLDADWTAPKVGRLPLVDRRAFQLDLKDPDRDRPSADFVSALDRHSQDLKACDSYLVITVAEELYDHKLLLPGPNVEVVRLHAPPPARQVVEAHLRARDCVGLIPYLDVLDPARVSLDGLDAVEAVRAAGTVITAWQEYERTTLTTIAVTDPHMVASDHELAGRVTDALSDWRDKLDNLFGETATVHGGKDMSLTFDDRCLLLSLAARQSSPLPDIAQSARTLQETVTSADPGHTALGSGAQTVFAGRGLRRRVIDVGGSVDSHDAVAFDRPGYGQAVLTYVWDNYEVMRRPLLQWLVRDGGSSAAEYSVDAVSTLILRHGGAEHFSLLGSVTRGAKSDLLPAVMLRAVRDEHIGRRAWGTLYRWAGTQEFAGSVVSICQRVLNDQTANASMAKMAMVRLRRVVHASPADDTRNAVLKVFTELSARPDGIERLAEEVQAWQDAKTSSRAGALAFLALMSTPQEPLPHLLTHGESLGIDVDRALGDLLGDMNTAPDVIPRLSSWIATSATDESAYDEVVARLVPLLRGHRMFQASMDLMQALKDVRTATGESAGADFYQHLVDKRLRPLISIEGTEDPA</sequence>
<dbReference type="Proteomes" id="UP001596413">
    <property type="component" value="Unassembled WGS sequence"/>
</dbReference>
<evidence type="ECO:0000313" key="1">
    <source>
        <dbReference type="EMBL" id="MFC7220870.1"/>
    </source>
</evidence>
<reference evidence="2" key="1">
    <citation type="journal article" date="2019" name="Int. J. Syst. Evol. Microbiol.">
        <title>The Global Catalogue of Microorganisms (GCM) 10K type strain sequencing project: providing services to taxonomists for standard genome sequencing and annotation.</title>
        <authorList>
            <consortium name="The Broad Institute Genomics Platform"/>
            <consortium name="The Broad Institute Genome Sequencing Center for Infectious Disease"/>
            <person name="Wu L."/>
            <person name="Ma J."/>
        </authorList>
    </citation>
    <scope>NUCLEOTIDE SEQUENCE [LARGE SCALE GENOMIC DNA]</scope>
    <source>
        <strain evidence="2">CGMCC 1.13681</strain>
    </source>
</reference>
<evidence type="ECO:0008006" key="3">
    <source>
        <dbReference type="Google" id="ProtNLM"/>
    </source>
</evidence>
<organism evidence="1 2">
    <name type="scientific">Streptomyces polyrhachis</name>
    <dbReference type="NCBI Taxonomy" id="1282885"/>
    <lineage>
        <taxon>Bacteria</taxon>
        <taxon>Bacillati</taxon>
        <taxon>Actinomycetota</taxon>
        <taxon>Actinomycetes</taxon>
        <taxon>Kitasatosporales</taxon>
        <taxon>Streptomycetaceae</taxon>
        <taxon>Streptomyces</taxon>
    </lineage>
</organism>